<proteinExistence type="predicted"/>
<protein>
    <submittedName>
        <fullName evidence="1">Universal stress protein</fullName>
    </submittedName>
</protein>
<sequence>MHVITLINGSLSSQTSSIYALHYAKQLNLPLYILHVKGKDSLEEVQKSADDLFALAQEKDVESTFTVFDTLEELTTFIEQKDIDMIFCSTRYRHALFDPSFVQTLIHKKLKVDFAIVKVLNTGYANRVENVVLPIRSSKLSVKKFTLFSTFVLAYNAKAEIYSIDKIYKSSFFEKKETTRLKELIFHLRHYFRLANMLNFKLSLKHDFAYGEGEMVRSHIGRNRFDLTIVGAHTSSSFFFSHPIDTLFEDPLINTVYFIPYEEK</sequence>
<name>A0A7M1AUZ1_9BACT</name>
<dbReference type="SUPFAM" id="SSF52402">
    <property type="entry name" value="Adenine nucleotide alpha hydrolases-like"/>
    <property type="match status" value="1"/>
</dbReference>
<dbReference type="Proteomes" id="UP000593910">
    <property type="component" value="Chromosome"/>
</dbReference>
<accession>A0A7M1AUZ1</accession>
<keyword evidence="2" id="KW-1185">Reference proteome</keyword>
<reference evidence="1 2" key="1">
    <citation type="submission" date="2019-06" db="EMBL/GenBank/DDBJ databases">
        <title>Sulfurimonas gotlandica sp. nov., a chemoautotrophic and psychrotolerant epsilonproteobacterium isolated from a pelagic redoxcline, and an emended description of the genus Sulfurimonas.</title>
        <authorList>
            <person name="Wang S."/>
            <person name="Jiang L."/>
            <person name="Shao Z."/>
        </authorList>
    </citation>
    <scope>NUCLEOTIDE SEQUENCE [LARGE SCALE GENOMIC DNA]</scope>
    <source>
        <strain evidence="1 2">B2</strain>
    </source>
</reference>
<dbReference type="AlphaFoldDB" id="A0A7M1AUZ1"/>
<evidence type="ECO:0000313" key="2">
    <source>
        <dbReference type="Proteomes" id="UP000593910"/>
    </source>
</evidence>
<dbReference type="KEGG" id="smax:FJR03_05345"/>
<dbReference type="EMBL" id="CP041165">
    <property type="protein sequence ID" value="QOP41196.1"/>
    <property type="molecule type" value="Genomic_DNA"/>
</dbReference>
<evidence type="ECO:0000313" key="1">
    <source>
        <dbReference type="EMBL" id="QOP41196.1"/>
    </source>
</evidence>
<dbReference type="RefSeq" id="WP_193114615.1">
    <property type="nucleotide sequence ID" value="NZ_CP041165.1"/>
</dbReference>
<gene>
    <name evidence="1" type="ORF">FJR03_05345</name>
</gene>
<organism evidence="1 2">
    <name type="scientific">Sulfurimonas marina</name>
    <dbReference type="NCBI Taxonomy" id="2590551"/>
    <lineage>
        <taxon>Bacteria</taxon>
        <taxon>Pseudomonadati</taxon>
        <taxon>Campylobacterota</taxon>
        <taxon>Epsilonproteobacteria</taxon>
        <taxon>Campylobacterales</taxon>
        <taxon>Sulfurimonadaceae</taxon>
        <taxon>Sulfurimonas</taxon>
    </lineage>
</organism>
<dbReference type="Gene3D" id="3.40.50.12370">
    <property type="match status" value="1"/>
</dbReference>